<dbReference type="InterPro" id="IPR020846">
    <property type="entry name" value="MFS_dom"/>
</dbReference>
<feature type="transmembrane region" description="Helical" evidence="8">
    <location>
        <begin position="405"/>
        <end position="423"/>
    </location>
</feature>
<evidence type="ECO:0000256" key="3">
    <source>
        <dbReference type="ARBA" id="ARBA00022448"/>
    </source>
</evidence>
<dbReference type="PANTHER" id="PTHR48022">
    <property type="entry name" value="PLASTIDIC GLUCOSE TRANSPORTER 4"/>
    <property type="match status" value="1"/>
</dbReference>
<feature type="transmembrane region" description="Helical" evidence="8">
    <location>
        <begin position="435"/>
        <end position="454"/>
    </location>
</feature>
<keyword evidence="4 8" id="KW-0812">Transmembrane</keyword>
<organism evidence="10 12">
    <name type="scientific">Gibberella zeae</name>
    <name type="common">Wheat head blight fungus</name>
    <name type="synonym">Fusarium graminearum</name>
    <dbReference type="NCBI Taxonomy" id="5518"/>
    <lineage>
        <taxon>Eukaryota</taxon>
        <taxon>Fungi</taxon>
        <taxon>Dikarya</taxon>
        <taxon>Ascomycota</taxon>
        <taxon>Pezizomycotina</taxon>
        <taxon>Sordariomycetes</taxon>
        <taxon>Hypocreomycetidae</taxon>
        <taxon>Hypocreales</taxon>
        <taxon>Nectriaceae</taxon>
        <taxon>Fusarium</taxon>
    </lineage>
</organism>
<dbReference type="PROSITE" id="PS00216">
    <property type="entry name" value="SUGAR_TRANSPORT_1"/>
    <property type="match status" value="1"/>
</dbReference>
<sequence length="497" mass="55206">MTAPLSTSLFKNPSLMRLYLLLIPGSLIVSAAMGYDSSLMNGIQGVNRWQDFFNHPEGSLLGIMNAILPLGAVFGTVPAAWISDHYGRRWAMAVGDIIVILSTIIQTASINTGMYMASRFLIGFGITIASSSAPMLAAELAHPESRTTLTSMYNTLWYLGSIIAAWTTYGTYRINSEWSWRLPTALQALPAIVNLVGLWFLPESPRWLVGQDRHEDARAILIKYHAGGDENSAFVAAEFEEIRAALQLELAGTRSWKELVQTKANRHRTFLVLCCAFFPQWSGNGLVSYYIAPVLRSIGINSQEDITLINGILQIWNMIVAMTGANLVNRVGRRPLFIVATSCMLAGMVAWTITGSVFARTKSEATGAGILTCVIFFASSYNICWNPLAVAYPVEILPFNIRAKGIALLMGSIKGASFFNQFVNPIGLKNLGWKYYIVYCVWLCFVLLTVFFMFPETKNRSLEEISEVFEKYSDEQTEKKLEATSVECVEHRKGEKN</sequence>
<evidence type="ECO:0000256" key="1">
    <source>
        <dbReference type="ARBA" id="ARBA00004141"/>
    </source>
</evidence>
<evidence type="ECO:0000256" key="8">
    <source>
        <dbReference type="SAM" id="Phobius"/>
    </source>
</evidence>
<dbReference type="Pfam" id="PF00083">
    <property type="entry name" value="Sugar_tr"/>
    <property type="match status" value="1"/>
</dbReference>
<evidence type="ECO:0000256" key="7">
    <source>
        <dbReference type="RuleBase" id="RU003346"/>
    </source>
</evidence>
<feature type="transmembrane region" description="Helical" evidence="8">
    <location>
        <begin position="58"/>
        <end position="83"/>
    </location>
</feature>
<dbReference type="InterPro" id="IPR003663">
    <property type="entry name" value="Sugar/inositol_transpt"/>
</dbReference>
<dbReference type="InterPro" id="IPR005828">
    <property type="entry name" value="MFS_sugar_transport-like"/>
</dbReference>
<reference evidence="11" key="1">
    <citation type="submission" date="2019-04" db="EMBL/GenBank/DDBJ databases">
        <authorList>
            <person name="Melise S."/>
            <person name="Noan J."/>
            <person name="Okalmin O."/>
        </authorList>
    </citation>
    <scope>NUCLEOTIDE SEQUENCE</scope>
    <source>
        <strain evidence="11">FN9</strain>
    </source>
</reference>
<dbReference type="NCBIfam" id="TIGR00879">
    <property type="entry name" value="SP"/>
    <property type="match status" value="1"/>
</dbReference>
<feature type="transmembrane region" description="Helical" evidence="8">
    <location>
        <begin position="90"/>
        <end position="108"/>
    </location>
</feature>
<dbReference type="AlphaFoldDB" id="A0A2H3GGW7"/>
<gene>
    <name evidence="11" type="ORF">FUG_LOCUS202716</name>
    <name evidence="10" type="ORF">MDCFG202_LOCUS202173</name>
</gene>
<evidence type="ECO:0000313" key="11">
    <source>
        <dbReference type="EMBL" id="VIO56079.1"/>
    </source>
</evidence>
<evidence type="ECO:0000256" key="2">
    <source>
        <dbReference type="ARBA" id="ARBA00010992"/>
    </source>
</evidence>
<keyword evidence="3 7" id="KW-0813">Transport</keyword>
<dbReference type="InterPro" id="IPR005829">
    <property type="entry name" value="Sugar_transporter_CS"/>
</dbReference>
<feature type="transmembrane region" description="Helical" evidence="8">
    <location>
        <begin position="365"/>
        <end position="384"/>
    </location>
</feature>
<dbReference type="EMBL" id="CAJPIJ010000117">
    <property type="protein sequence ID" value="CAG1980468.1"/>
    <property type="molecule type" value="Genomic_DNA"/>
</dbReference>
<feature type="transmembrane region" description="Helical" evidence="8">
    <location>
        <begin position="336"/>
        <end position="359"/>
    </location>
</feature>
<dbReference type="InterPro" id="IPR036259">
    <property type="entry name" value="MFS_trans_sf"/>
</dbReference>
<dbReference type="PROSITE" id="PS50850">
    <property type="entry name" value="MFS"/>
    <property type="match status" value="1"/>
</dbReference>
<accession>A0A2H3GGW7</accession>
<reference evidence="10" key="2">
    <citation type="submission" date="2021-03" db="EMBL/GenBank/DDBJ databases">
        <authorList>
            <person name="Alouane T."/>
            <person name="Langin T."/>
            <person name="Bonhomme L."/>
        </authorList>
    </citation>
    <scope>NUCLEOTIDE SEQUENCE</scope>
    <source>
        <strain evidence="10">MDC_Fg202</strain>
    </source>
</reference>
<feature type="transmembrane region" description="Helical" evidence="8">
    <location>
        <begin position="184"/>
        <end position="201"/>
    </location>
</feature>
<dbReference type="EMBL" id="CAAKMV010000123">
    <property type="protein sequence ID" value="VIO56079.1"/>
    <property type="molecule type" value="Genomic_DNA"/>
</dbReference>
<name>A0A2H3GGW7_GIBZA</name>
<evidence type="ECO:0000256" key="6">
    <source>
        <dbReference type="ARBA" id="ARBA00023136"/>
    </source>
</evidence>
<dbReference type="Gene3D" id="1.20.1250.20">
    <property type="entry name" value="MFS general substrate transporter like domains"/>
    <property type="match status" value="1"/>
</dbReference>
<dbReference type="Proteomes" id="UP000746612">
    <property type="component" value="Unassembled WGS sequence"/>
</dbReference>
<keyword evidence="6 8" id="KW-0472">Membrane</keyword>
<protein>
    <recommendedName>
        <fullName evidence="9">Major facilitator superfamily (MFS) profile domain-containing protein</fullName>
    </recommendedName>
</protein>
<feature type="transmembrane region" description="Helical" evidence="8">
    <location>
        <begin position="311"/>
        <end position="329"/>
    </location>
</feature>
<dbReference type="OrthoDB" id="6133115at2759"/>
<evidence type="ECO:0000259" key="9">
    <source>
        <dbReference type="PROSITE" id="PS50850"/>
    </source>
</evidence>
<keyword evidence="5 8" id="KW-1133">Transmembrane helix</keyword>
<dbReference type="GO" id="GO:0016020">
    <property type="term" value="C:membrane"/>
    <property type="evidence" value="ECO:0007669"/>
    <property type="project" value="UniProtKB-SubCell"/>
</dbReference>
<feature type="transmembrane region" description="Helical" evidence="8">
    <location>
        <begin position="270"/>
        <end position="291"/>
    </location>
</feature>
<evidence type="ECO:0000313" key="12">
    <source>
        <dbReference type="Proteomes" id="UP000746612"/>
    </source>
</evidence>
<comment type="subcellular location">
    <subcellularLocation>
        <location evidence="1">Membrane</location>
        <topology evidence="1">Multi-pass membrane protein</topology>
    </subcellularLocation>
</comment>
<evidence type="ECO:0000256" key="5">
    <source>
        <dbReference type="ARBA" id="ARBA00022989"/>
    </source>
</evidence>
<evidence type="ECO:0000256" key="4">
    <source>
        <dbReference type="ARBA" id="ARBA00022692"/>
    </source>
</evidence>
<feature type="transmembrane region" description="Helical" evidence="8">
    <location>
        <begin position="120"/>
        <end position="141"/>
    </location>
</feature>
<evidence type="ECO:0000313" key="10">
    <source>
        <dbReference type="EMBL" id="CAG1980468.1"/>
    </source>
</evidence>
<proteinExistence type="inferred from homology"/>
<dbReference type="PRINTS" id="PR00171">
    <property type="entry name" value="SUGRTRNSPORT"/>
</dbReference>
<feature type="transmembrane region" description="Helical" evidence="8">
    <location>
        <begin position="153"/>
        <end position="172"/>
    </location>
</feature>
<dbReference type="GO" id="GO:0005351">
    <property type="term" value="F:carbohydrate:proton symporter activity"/>
    <property type="evidence" value="ECO:0007669"/>
    <property type="project" value="TreeGrafter"/>
</dbReference>
<feature type="domain" description="Major facilitator superfamily (MFS) profile" evidence="9">
    <location>
        <begin position="22"/>
        <end position="458"/>
    </location>
</feature>
<dbReference type="FunFam" id="1.20.1250.20:FF:000117">
    <property type="entry name" value="MFS hexose transporter"/>
    <property type="match status" value="1"/>
</dbReference>
<dbReference type="PANTHER" id="PTHR48022:SF64">
    <property type="entry name" value="MAJOR FACILITATOR SUPERFAMILY (MFS) PROFILE DOMAIN-CONTAINING PROTEIN"/>
    <property type="match status" value="1"/>
</dbReference>
<dbReference type="InterPro" id="IPR050360">
    <property type="entry name" value="MFS_Sugar_Transporters"/>
</dbReference>
<comment type="similarity">
    <text evidence="2 7">Belongs to the major facilitator superfamily. Sugar transporter (TC 2.A.1.1) family.</text>
</comment>
<dbReference type="SUPFAM" id="SSF103473">
    <property type="entry name" value="MFS general substrate transporter"/>
    <property type="match status" value="1"/>
</dbReference>